<dbReference type="SUPFAM" id="SSF47384">
    <property type="entry name" value="Homodimeric domain of signal transducing histidine kinase"/>
    <property type="match status" value="1"/>
</dbReference>
<dbReference type="CDD" id="cd17580">
    <property type="entry name" value="REC_2_DhkD-like"/>
    <property type="match status" value="1"/>
</dbReference>
<keyword evidence="10" id="KW-0175">Coiled coil</keyword>
<gene>
    <name evidence="13" type="ORF">NIES1031_04135</name>
</gene>
<dbReference type="Pfam" id="PF00072">
    <property type="entry name" value="Response_reg"/>
    <property type="match status" value="1"/>
</dbReference>
<dbReference type="EMBL" id="MRCC01000003">
    <property type="protein sequence ID" value="OKH28434.1"/>
    <property type="molecule type" value="Genomic_DNA"/>
</dbReference>
<dbReference type="FunFam" id="3.30.565.10:FF:000010">
    <property type="entry name" value="Sensor histidine kinase RcsC"/>
    <property type="match status" value="1"/>
</dbReference>
<keyword evidence="7" id="KW-0902">Two-component regulatory system</keyword>
<protein>
    <recommendedName>
        <fullName evidence="8">Circadian input-output histidine kinase CikA</fullName>
        <ecNumber evidence="3">2.7.13.3</ecNumber>
    </recommendedName>
</protein>
<accession>A0A1U7HXR1</accession>
<keyword evidence="4 9" id="KW-0597">Phosphoprotein</keyword>
<evidence type="ECO:0000313" key="13">
    <source>
        <dbReference type="EMBL" id="OKH28434.1"/>
    </source>
</evidence>
<dbReference type="SMART" id="SM00065">
    <property type="entry name" value="GAF"/>
    <property type="match status" value="3"/>
</dbReference>
<evidence type="ECO:0000256" key="4">
    <source>
        <dbReference type="ARBA" id="ARBA00022553"/>
    </source>
</evidence>
<dbReference type="SUPFAM" id="SSF52172">
    <property type="entry name" value="CheY-like"/>
    <property type="match status" value="1"/>
</dbReference>
<evidence type="ECO:0000256" key="8">
    <source>
        <dbReference type="ARBA" id="ARBA00074306"/>
    </source>
</evidence>
<dbReference type="PANTHER" id="PTHR43547:SF2">
    <property type="entry name" value="HYBRID SIGNAL TRANSDUCTION HISTIDINE KINASE C"/>
    <property type="match status" value="1"/>
</dbReference>
<proteinExistence type="inferred from homology"/>
<evidence type="ECO:0000256" key="1">
    <source>
        <dbReference type="ARBA" id="ARBA00000085"/>
    </source>
</evidence>
<evidence type="ECO:0000256" key="10">
    <source>
        <dbReference type="SAM" id="Coils"/>
    </source>
</evidence>
<evidence type="ECO:0000256" key="9">
    <source>
        <dbReference type="PROSITE-ProRule" id="PRU00169"/>
    </source>
</evidence>
<dbReference type="STRING" id="247279.NIES1031_04135"/>
<dbReference type="OrthoDB" id="580816at2"/>
<dbReference type="SMART" id="SM00448">
    <property type="entry name" value="REC"/>
    <property type="match status" value="1"/>
</dbReference>
<dbReference type="SUPFAM" id="SSF55874">
    <property type="entry name" value="ATPase domain of HSP90 chaperone/DNA topoisomerase II/histidine kinase"/>
    <property type="match status" value="1"/>
</dbReference>
<dbReference type="InterPro" id="IPR003018">
    <property type="entry name" value="GAF"/>
</dbReference>
<dbReference type="InterPro" id="IPR003661">
    <property type="entry name" value="HisK_dim/P_dom"/>
</dbReference>
<dbReference type="CDD" id="cd00082">
    <property type="entry name" value="HisKA"/>
    <property type="match status" value="1"/>
</dbReference>
<organism evidence="13 14">
    <name type="scientific">Chroogloeocystis siderophila 5.2 s.c.1</name>
    <dbReference type="NCBI Taxonomy" id="247279"/>
    <lineage>
        <taxon>Bacteria</taxon>
        <taxon>Bacillati</taxon>
        <taxon>Cyanobacteriota</taxon>
        <taxon>Cyanophyceae</taxon>
        <taxon>Oscillatoriophycideae</taxon>
        <taxon>Chroococcales</taxon>
        <taxon>Chroococcaceae</taxon>
        <taxon>Chroogloeocystis</taxon>
    </lineage>
</organism>
<sequence length="902" mass="99324">MSSGGILAAVPLPHNESERLEALRRYNILDTPPEESFDRITALAARLFNVPVALVSFVDEFRAWFKSAHGFDSRQIPRQDTICSIAILSDDVFVVLDTREDPQFACKDFSLREPGIRFYAGAPLITSDGFNLGTICLVDSRPHQDFSLQQRATLADLAAIVVDELELRFAAYKISQLDAALLKITEAVSAATGDAFFTSLVTHLTQALGVEYAFIGELVEPEKENIRTIALYAQERISENIEHSLLNTPCQHVIQQKKPCCYPRNIQAEFPENYLLAQMGVDSYLATPLLNSTGKVLGLLAIMACKPLENIYLAELLLTVFATRATAELERKQAEEERLKLLNRERHYTQQLHGLTEAALAINSALSVEEVLQVITEQARAIIGAHQSVTSMTVNQNWAQAINAVSLSDKYAQWRSYSQKPDGSGIYACVCHLNRPMRMTQAELEAHRRWRGFGIHAAEHPPMRGWLAAPMTGRDGRNIGLIQLSDKYVGEFTQEDEAIIVQLAQMASVAVENARLYAAEQQARTQAETANRLKDEFLAVLSHELRSPLNPILGWSKLLLTHNFDATKTQYALETIERNAKLQSQLIEDLLDVSRILRAKLSLNVAPVDLATVITAAMETVRLAAEVKAIKLITNFEPVGQVLGDANRLQQVVWNLLSNAVKFTAAGGQVEIALNSSDRQAQIRVIDTGKGIESEFLPFVFDYFRQADSTTTRSFGGLGLGLAIVRHLVELHGGSVQAKSPGIGQGATFTVLLPLVTATPPANQENLVVDDVPTLQGIKVLVVDDEADTRDLIVFILEEYGASVRAVTSAKQVIEVFTRGDRADILLSDIGMPEMDGYTLMRTLRSLPQNQSGDIPAIALTAYAGETNHQQILAAGFQKHLAKPVDPAELVKAIAQFVMTTN</sequence>
<reference evidence="13 14" key="1">
    <citation type="submission" date="2016-11" db="EMBL/GenBank/DDBJ databases">
        <title>Draft Genome Sequences of Nine Cyanobacterial Strains from Diverse Habitats.</title>
        <authorList>
            <person name="Zhu T."/>
            <person name="Hou S."/>
            <person name="Lu X."/>
            <person name="Hess W.R."/>
        </authorList>
    </citation>
    <scope>NUCLEOTIDE SEQUENCE [LARGE SCALE GENOMIC DNA]</scope>
    <source>
        <strain evidence="13 14">5.2 s.c.1</strain>
    </source>
</reference>
<dbReference type="Gene3D" id="3.30.565.10">
    <property type="entry name" value="Histidine kinase-like ATPase, C-terminal domain"/>
    <property type="match status" value="1"/>
</dbReference>
<evidence type="ECO:0000256" key="2">
    <source>
        <dbReference type="ARBA" id="ARBA00006402"/>
    </source>
</evidence>
<evidence type="ECO:0000256" key="7">
    <source>
        <dbReference type="ARBA" id="ARBA00023012"/>
    </source>
</evidence>
<dbReference type="PRINTS" id="PR00344">
    <property type="entry name" value="BCTRLSENSOR"/>
</dbReference>
<dbReference type="Gene3D" id="1.10.287.130">
    <property type="match status" value="1"/>
</dbReference>
<dbReference type="InterPro" id="IPR011006">
    <property type="entry name" value="CheY-like_superfamily"/>
</dbReference>
<evidence type="ECO:0000256" key="5">
    <source>
        <dbReference type="ARBA" id="ARBA00022679"/>
    </source>
</evidence>
<dbReference type="Proteomes" id="UP000185984">
    <property type="component" value="Unassembled WGS sequence"/>
</dbReference>
<dbReference type="InterPro" id="IPR001789">
    <property type="entry name" value="Sig_transdc_resp-reg_receiver"/>
</dbReference>
<keyword evidence="6" id="KW-0418">Kinase</keyword>
<keyword evidence="5" id="KW-0808">Transferase</keyword>
<dbReference type="Pfam" id="PF02518">
    <property type="entry name" value="HATPase_c"/>
    <property type="match status" value="1"/>
</dbReference>
<comment type="catalytic activity">
    <reaction evidence="1">
        <text>ATP + protein L-histidine = ADP + protein N-phospho-L-histidine.</text>
        <dbReference type="EC" id="2.7.13.3"/>
    </reaction>
</comment>
<dbReference type="InterPro" id="IPR003594">
    <property type="entry name" value="HATPase_dom"/>
</dbReference>
<dbReference type="RefSeq" id="WP_073548234.1">
    <property type="nucleotide sequence ID" value="NZ_CAWMVK010000023.1"/>
</dbReference>
<dbReference type="PANTHER" id="PTHR43547">
    <property type="entry name" value="TWO-COMPONENT HISTIDINE KINASE"/>
    <property type="match status" value="1"/>
</dbReference>
<feature type="modified residue" description="4-aspartylphosphate" evidence="9">
    <location>
        <position position="829"/>
    </location>
</feature>
<feature type="domain" description="Response regulatory" evidence="12">
    <location>
        <begin position="779"/>
        <end position="898"/>
    </location>
</feature>
<dbReference type="InterPro" id="IPR036097">
    <property type="entry name" value="HisK_dim/P_sf"/>
</dbReference>
<dbReference type="InterPro" id="IPR005467">
    <property type="entry name" value="His_kinase_dom"/>
</dbReference>
<evidence type="ECO:0000256" key="3">
    <source>
        <dbReference type="ARBA" id="ARBA00012438"/>
    </source>
</evidence>
<dbReference type="PROSITE" id="PS50110">
    <property type="entry name" value="RESPONSE_REGULATORY"/>
    <property type="match status" value="1"/>
</dbReference>
<dbReference type="AlphaFoldDB" id="A0A1U7HXR1"/>
<dbReference type="Pfam" id="PF13185">
    <property type="entry name" value="GAF_2"/>
    <property type="match status" value="1"/>
</dbReference>
<evidence type="ECO:0000259" key="11">
    <source>
        <dbReference type="PROSITE" id="PS50109"/>
    </source>
</evidence>
<feature type="coiled-coil region" evidence="10">
    <location>
        <begin position="322"/>
        <end position="351"/>
    </location>
</feature>
<comment type="caution">
    <text evidence="13">The sequence shown here is derived from an EMBL/GenBank/DDBJ whole genome shotgun (WGS) entry which is preliminary data.</text>
</comment>
<dbReference type="PROSITE" id="PS50109">
    <property type="entry name" value="HIS_KIN"/>
    <property type="match status" value="1"/>
</dbReference>
<dbReference type="InterPro" id="IPR004358">
    <property type="entry name" value="Sig_transdc_His_kin-like_C"/>
</dbReference>
<feature type="domain" description="Histidine kinase" evidence="11">
    <location>
        <begin position="540"/>
        <end position="757"/>
    </location>
</feature>
<evidence type="ECO:0000256" key="6">
    <source>
        <dbReference type="ARBA" id="ARBA00022777"/>
    </source>
</evidence>
<dbReference type="GO" id="GO:0000155">
    <property type="term" value="F:phosphorelay sensor kinase activity"/>
    <property type="evidence" value="ECO:0007669"/>
    <property type="project" value="InterPro"/>
</dbReference>
<dbReference type="SMART" id="SM00388">
    <property type="entry name" value="HisKA"/>
    <property type="match status" value="1"/>
</dbReference>
<dbReference type="Gene3D" id="3.30.450.40">
    <property type="match status" value="3"/>
</dbReference>
<dbReference type="SUPFAM" id="SSF55781">
    <property type="entry name" value="GAF domain-like"/>
    <property type="match status" value="3"/>
</dbReference>
<keyword evidence="14" id="KW-1185">Reference proteome</keyword>
<comment type="similarity">
    <text evidence="2">In the N-terminal section; belongs to the phytochrome family.</text>
</comment>
<dbReference type="InterPro" id="IPR029016">
    <property type="entry name" value="GAF-like_dom_sf"/>
</dbReference>
<dbReference type="Pfam" id="PF01590">
    <property type="entry name" value="GAF"/>
    <property type="match status" value="2"/>
</dbReference>
<name>A0A1U7HXR1_9CHRO</name>
<evidence type="ECO:0000259" key="12">
    <source>
        <dbReference type="PROSITE" id="PS50110"/>
    </source>
</evidence>
<dbReference type="EC" id="2.7.13.3" evidence="3"/>
<dbReference type="Gene3D" id="3.40.50.2300">
    <property type="match status" value="1"/>
</dbReference>
<dbReference type="Pfam" id="PF00512">
    <property type="entry name" value="HisKA"/>
    <property type="match status" value="1"/>
</dbReference>
<evidence type="ECO:0000313" key="14">
    <source>
        <dbReference type="Proteomes" id="UP000185984"/>
    </source>
</evidence>
<dbReference type="InterPro" id="IPR036890">
    <property type="entry name" value="HATPase_C_sf"/>
</dbReference>
<dbReference type="CDD" id="cd16922">
    <property type="entry name" value="HATPase_EvgS-ArcB-TorS-like"/>
    <property type="match status" value="1"/>
</dbReference>
<dbReference type="SMART" id="SM00387">
    <property type="entry name" value="HATPase_c"/>
    <property type="match status" value="1"/>
</dbReference>